<dbReference type="EMBL" id="CAMGYJ010000008">
    <property type="protein sequence ID" value="CAI0459026.1"/>
    <property type="molecule type" value="Genomic_DNA"/>
</dbReference>
<feature type="region of interest" description="Disordered" evidence="1">
    <location>
        <begin position="1"/>
        <end position="45"/>
    </location>
</feature>
<reference evidence="2" key="1">
    <citation type="submission" date="2022-08" db="EMBL/GenBank/DDBJ databases">
        <authorList>
            <person name="Gutierrez-Valencia J."/>
        </authorList>
    </citation>
    <scope>NUCLEOTIDE SEQUENCE</scope>
</reference>
<accession>A0AAV0NL06</accession>
<dbReference type="Proteomes" id="UP001154282">
    <property type="component" value="Unassembled WGS sequence"/>
</dbReference>
<evidence type="ECO:0000256" key="1">
    <source>
        <dbReference type="SAM" id="MobiDB-lite"/>
    </source>
</evidence>
<organism evidence="2 3">
    <name type="scientific">Linum tenue</name>
    <dbReference type="NCBI Taxonomy" id="586396"/>
    <lineage>
        <taxon>Eukaryota</taxon>
        <taxon>Viridiplantae</taxon>
        <taxon>Streptophyta</taxon>
        <taxon>Embryophyta</taxon>
        <taxon>Tracheophyta</taxon>
        <taxon>Spermatophyta</taxon>
        <taxon>Magnoliopsida</taxon>
        <taxon>eudicotyledons</taxon>
        <taxon>Gunneridae</taxon>
        <taxon>Pentapetalae</taxon>
        <taxon>rosids</taxon>
        <taxon>fabids</taxon>
        <taxon>Malpighiales</taxon>
        <taxon>Linaceae</taxon>
        <taxon>Linum</taxon>
    </lineage>
</organism>
<gene>
    <name evidence="2" type="ORF">LITE_LOCUS33799</name>
</gene>
<evidence type="ECO:0000313" key="2">
    <source>
        <dbReference type="EMBL" id="CAI0459026.1"/>
    </source>
</evidence>
<dbReference type="AlphaFoldDB" id="A0AAV0NL06"/>
<name>A0AAV0NL06_9ROSI</name>
<evidence type="ECO:0000313" key="3">
    <source>
        <dbReference type="Proteomes" id="UP001154282"/>
    </source>
</evidence>
<protein>
    <submittedName>
        <fullName evidence="2">Uncharacterized protein</fullName>
    </submittedName>
</protein>
<sequence>MGLRQRHQRRTLQIPRNRLLARERQQGPRHPSPQLGSRRRIPTRD</sequence>
<feature type="compositionally biased region" description="Basic residues" evidence="1">
    <location>
        <begin position="1"/>
        <end position="10"/>
    </location>
</feature>
<keyword evidence="3" id="KW-1185">Reference proteome</keyword>
<comment type="caution">
    <text evidence="2">The sequence shown here is derived from an EMBL/GenBank/DDBJ whole genome shotgun (WGS) entry which is preliminary data.</text>
</comment>
<proteinExistence type="predicted"/>